<protein>
    <submittedName>
        <fullName evidence="4">Ribonuclease T1</fullName>
    </submittedName>
</protein>
<dbReference type="InterPro" id="IPR016191">
    <property type="entry name" value="Ribonuclease/ribotoxin"/>
</dbReference>
<evidence type="ECO:0000313" key="4">
    <source>
        <dbReference type="EMBL" id="MCP2170324.1"/>
    </source>
</evidence>
<evidence type="ECO:0000256" key="1">
    <source>
        <dbReference type="ARBA" id="ARBA00022722"/>
    </source>
</evidence>
<dbReference type="SUPFAM" id="SSF53933">
    <property type="entry name" value="Microbial ribonucleases"/>
    <property type="match status" value="1"/>
</dbReference>
<evidence type="ECO:0000256" key="3">
    <source>
        <dbReference type="SAM" id="SignalP"/>
    </source>
</evidence>
<feature type="signal peptide" evidence="3">
    <location>
        <begin position="1"/>
        <end position="31"/>
    </location>
</feature>
<dbReference type="AlphaFoldDB" id="A0AAE3GMV7"/>
<dbReference type="GO" id="GO:0004521">
    <property type="term" value="F:RNA endonuclease activity"/>
    <property type="evidence" value="ECO:0007669"/>
    <property type="project" value="InterPro"/>
</dbReference>
<dbReference type="EMBL" id="JAMTCK010000029">
    <property type="protein sequence ID" value="MCP2170324.1"/>
    <property type="molecule type" value="Genomic_DNA"/>
</dbReference>
<dbReference type="GO" id="GO:0016787">
    <property type="term" value="F:hydrolase activity"/>
    <property type="evidence" value="ECO:0007669"/>
    <property type="project" value="UniProtKB-KW"/>
</dbReference>
<dbReference type="RefSeq" id="WP_253780480.1">
    <property type="nucleotide sequence ID" value="NZ_JAMTCK010000029.1"/>
</dbReference>
<dbReference type="GO" id="GO:0003723">
    <property type="term" value="F:RNA binding"/>
    <property type="evidence" value="ECO:0007669"/>
    <property type="project" value="InterPro"/>
</dbReference>
<gene>
    <name evidence="4" type="ORF">LX83_007215</name>
</gene>
<dbReference type="Gene3D" id="3.10.450.30">
    <property type="entry name" value="Microbial ribonucleases"/>
    <property type="match status" value="1"/>
</dbReference>
<feature type="chain" id="PRO_5042161470" evidence="3">
    <location>
        <begin position="32"/>
        <end position="148"/>
    </location>
</feature>
<dbReference type="CDD" id="cd00607">
    <property type="entry name" value="RNase_Sa"/>
    <property type="match status" value="1"/>
</dbReference>
<name>A0AAE3GMV7_9PSEU</name>
<reference evidence="4" key="1">
    <citation type="submission" date="2022-06" db="EMBL/GenBank/DDBJ databases">
        <title>Genomic Encyclopedia of Archaeal and Bacterial Type Strains, Phase II (KMG-II): from individual species to whole genera.</title>
        <authorList>
            <person name="Goeker M."/>
        </authorList>
    </citation>
    <scope>NUCLEOTIDE SEQUENCE</scope>
    <source>
        <strain evidence="4">DSM 43935</strain>
    </source>
</reference>
<evidence type="ECO:0000256" key="2">
    <source>
        <dbReference type="ARBA" id="ARBA00022801"/>
    </source>
</evidence>
<accession>A0AAE3GMV7</accession>
<comment type="caution">
    <text evidence="4">The sequence shown here is derived from an EMBL/GenBank/DDBJ whole genome shotgun (WGS) entry which is preliminary data.</text>
</comment>
<organism evidence="4 5">
    <name type="scientific">Goodfellowiella coeruleoviolacea</name>
    <dbReference type="NCBI Taxonomy" id="334858"/>
    <lineage>
        <taxon>Bacteria</taxon>
        <taxon>Bacillati</taxon>
        <taxon>Actinomycetota</taxon>
        <taxon>Actinomycetes</taxon>
        <taxon>Pseudonocardiales</taxon>
        <taxon>Pseudonocardiaceae</taxon>
        <taxon>Goodfellowiella</taxon>
    </lineage>
</organism>
<dbReference type="Proteomes" id="UP001206128">
    <property type="component" value="Unassembled WGS sequence"/>
</dbReference>
<keyword evidence="5" id="KW-1185">Reference proteome</keyword>
<dbReference type="InterPro" id="IPR000026">
    <property type="entry name" value="N1-like"/>
</dbReference>
<dbReference type="Pfam" id="PF00545">
    <property type="entry name" value="Ribonuclease"/>
    <property type="match status" value="1"/>
</dbReference>
<evidence type="ECO:0000313" key="5">
    <source>
        <dbReference type="Proteomes" id="UP001206128"/>
    </source>
</evidence>
<proteinExistence type="predicted"/>
<keyword evidence="1" id="KW-0540">Nuclease</keyword>
<keyword evidence="2" id="KW-0378">Hydrolase</keyword>
<keyword evidence="3" id="KW-0732">Signal</keyword>
<sequence>MNRITASMAKTLAAFLLAVVGVVGLAATSVAAPGAAPTLPTSAVSTRAACGNTSGFHRVDLSDLPSQATDTVELILAGGPFPYPQDGTVFQNREGLLPTCASGYYHEYTVKTPGSSTRGARRIVTGSAGEYFYTDDHYASFDLVDINS</sequence>